<dbReference type="STRING" id="109376.A0A0D3E1H0"/>
<evidence type="ECO:0000256" key="1">
    <source>
        <dbReference type="ARBA" id="ARBA00022801"/>
    </source>
</evidence>
<dbReference type="Pfam" id="PF01764">
    <property type="entry name" value="Lipase_3"/>
    <property type="match status" value="1"/>
</dbReference>
<keyword evidence="4" id="KW-1185">Reference proteome</keyword>
<dbReference type="eggNOG" id="ENOG502QWRG">
    <property type="taxonomic scope" value="Eukaryota"/>
</dbReference>
<dbReference type="Proteomes" id="UP000032141">
    <property type="component" value="Chromosome C9"/>
</dbReference>
<keyword evidence="1" id="KW-0378">Hydrolase</keyword>
<dbReference type="PANTHER" id="PTHR31479:SF14">
    <property type="entry name" value="GB|AAD29063.1"/>
    <property type="match status" value="1"/>
</dbReference>
<dbReference type="Gramene" id="Bo9g013730.1">
    <property type="protein sequence ID" value="Bo9g013730.1"/>
    <property type="gene ID" value="Bo9g013730"/>
</dbReference>
<dbReference type="GO" id="GO:0016787">
    <property type="term" value="F:hydrolase activity"/>
    <property type="evidence" value="ECO:0007669"/>
    <property type="project" value="UniProtKB-KW"/>
</dbReference>
<dbReference type="PANTHER" id="PTHR31479">
    <property type="entry name" value="ALPHA/BETA-HYDROLASES SUPERFAMILY PROTEIN"/>
    <property type="match status" value="1"/>
</dbReference>
<accession>A0A0D3E1H0</accession>
<reference evidence="3 4" key="1">
    <citation type="journal article" date="2014" name="Genome Biol.">
        <title>Transcriptome and methylome profiling reveals relics of genome dominance in the mesopolyploid Brassica oleracea.</title>
        <authorList>
            <person name="Parkin I.A."/>
            <person name="Koh C."/>
            <person name="Tang H."/>
            <person name="Robinson S.J."/>
            <person name="Kagale S."/>
            <person name="Clarke W.E."/>
            <person name="Town C.D."/>
            <person name="Nixon J."/>
            <person name="Krishnakumar V."/>
            <person name="Bidwell S.L."/>
            <person name="Denoeud F."/>
            <person name="Belcram H."/>
            <person name="Links M.G."/>
            <person name="Just J."/>
            <person name="Clarke C."/>
            <person name="Bender T."/>
            <person name="Huebert T."/>
            <person name="Mason A.S."/>
            <person name="Pires J.C."/>
            <person name="Barker G."/>
            <person name="Moore J."/>
            <person name="Walley P.G."/>
            <person name="Manoli S."/>
            <person name="Batley J."/>
            <person name="Edwards D."/>
            <person name="Nelson M.N."/>
            <person name="Wang X."/>
            <person name="Paterson A.H."/>
            <person name="King G."/>
            <person name="Bancroft I."/>
            <person name="Chalhoub B."/>
            <person name="Sharpe A.G."/>
        </authorList>
    </citation>
    <scope>NUCLEOTIDE SEQUENCE</scope>
    <source>
        <strain evidence="3 4">cv. TO1000</strain>
    </source>
</reference>
<proteinExistence type="predicted"/>
<dbReference type="OMA" id="NENDWIS"/>
<organism evidence="3 4">
    <name type="scientific">Brassica oleracea var. oleracea</name>
    <dbReference type="NCBI Taxonomy" id="109376"/>
    <lineage>
        <taxon>Eukaryota</taxon>
        <taxon>Viridiplantae</taxon>
        <taxon>Streptophyta</taxon>
        <taxon>Embryophyta</taxon>
        <taxon>Tracheophyta</taxon>
        <taxon>Spermatophyta</taxon>
        <taxon>Magnoliopsida</taxon>
        <taxon>eudicotyledons</taxon>
        <taxon>Gunneridae</taxon>
        <taxon>Pentapetalae</taxon>
        <taxon>rosids</taxon>
        <taxon>malvids</taxon>
        <taxon>Brassicales</taxon>
        <taxon>Brassicaceae</taxon>
        <taxon>Brassiceae</taxon>
        <taxon>Brassica</taxon>
    </lineage>
</organism>
<dbReference type="KEGG" id="boe:106319272"/>
<dbReference type="InterPro" id="IPR002921">
    <property type="entry name" value="Fungal_lipase-type"/>
</dbReference>
<evidence type="ECO:0000313" key="3">
    <source>
        <dbReference type="EnsemblPlants" id="Bo9g013730.1"/>
    </source>
</evidence>
<dbReference type="RefSeq" id="XP_013613006.1">
    <property type="nucleotide sequence ID" value="XM_013757552.1"/>
</dbReference>
<evidence type="ECO:0000313" key="4">
    <source>
        <dbReference type="Proteomes" id="UP000032141"/>
    </source>
</evidence>
<dbReference type="SUPFAM" id="SSF53474">
    <property type="entry name" value="alpha/beta-Hydrolases"/>
    <property type="match status" value="1"/>
</dbReference>
<evidence type="ECO:0000259" key="2">
    <source>
        <dbReference type="Pfam" id="PF01764"/>
    </source>
</evidence>
<dbReference type="RefSeq" id="XP_013613007.1">
    <property type="nucleotide sequence ID" value="XM_013757553.1"/>
</dbReference>
<feature type="domain" description="Fungal lipase-type" evidence="2">
    <location>
        <begin position="134"/>
        <end position="192"/>
    </location>
</feature>
<sequence>MGGGAKETDIFRNFGPNHLTSINWLDFYTRTAVVSSLVQGVYSLQRDIHHKRKFIANRYWESFDFSLAETLINKDDDSIFGAVFKYNDYHNKPHHERPPRYVIAFRGTMLELETCLSDIKEDIRCFFDNFNNSSRLKQAIQAIDLVLKKYTTDTTSVWLAGHSLGAATALLAGKTMAKRGVTLKTYAFSPPSSSVLLEQIFDSVVVKDMLRLAESFIKVIVAKFADLQMQKDDPRTAAWTPYIYVNPSDLFCAEYSGSLKFKYLMAAIKLGKLESIAAKISFWSILFREEREPIQLFSSAHMTVNMNESVLETDDHGVKQLWDKFKKAHGIEQWWEPNPSLRKWESYSFRPSY</sequence>
<dbReference type="HOGENOM" id="CLU_042725_2_1_1"/>
<protein>
    <recommendedName>
        <fullName evidence="2">Fungal lipase-type domain-containing protein</fullName>
    </recommendedName>
</protein>
<dbReference type="AlphaFoldDB" id="A0A0D3E1H0"/>
<dbReference type="OrthoDB" id="584477at2759"/>
<dbReference type="InterPro" id="IPR029058">
    <property type="entry name" value="AB_hydrolase_fold"/>
</dbReference>
<dbReference type="GO" id="GO:0006629">
    <property type="term" value="P:lipid metabolic process"/>
    <property type="evidence" value="ECO:0007669"/>
    <property type="project" value="InterPro"/>
</dbReference>
<dbReference type="GeneID" id="106319272"/>
<dbReference type="EnsemblPlants" id="Bo9g013730.1">
    <property type="protein sequence ID" value="Bo9g013730.1"/>
    <property type="gene ID" value="Bo9g013730"/>
</dbReference>
<dbReference type="Gene3D" id="3.40.50.1820">
    <property type="entry name" value="alpha/beta hydrolase"/>
    <property type="match status" value="1"/>
</dbReference>
<name>A0A0D3E1H0_BRAOL</name>
<reference evidence="3" key="2">
    <citation type="submission" date="2015-03" db="UniProtKB">
        <authorList>
            <consortium name="EnsemblPlants"/>
        </authorList>
    </citation>
    <scope>IDENTIFICATION</scope>
</reference>